<organism evidence="2 3">
    <name type="scientific">Gelidibacter gilvus</name>
    <dbReference type="NCBI Taxonomy" id="59602"/>
    <lineage>
        <taxon>Bacteria</taxon>
        <taxon>Pseudomonadati</taxon>
        <taxon>Bacteroidota</taxon>
        <taxon>Flavobacteriia</taxon>
        <taxon>Flavobacteriales</taxon>
        <taxon>Flavobacteriaceae</taxon>
        <taxon>Gelidibacter</taxon>
    </lineage>
</organism>
<keyword evidence="1" id="KW-1133">Transmembrane helix</keyword>
<dbReference type="OrthoDB" id="1365379at2"/>
<evidence type="ECO:0000313" key="2">
    <source>
        <dbReference type="EMBL" id="RXJ50515.1"/>
    </source>
</evidence>
<keyword evidence="3" id="KW-1185">Reference proteome</keyword>
<keyword evidence="1" id="KW-0812">Transmembrane</keyword>
<reference evidence="2 3" key="1">
    <citation type="submission" date="2019-01" db="EMBL/GenBank/DDBJ databases">
        <title>Genome sequence of the Antarctic species Gelidibacter gilvus ACAM 158(T).</title>
        <authorList>
            <person name="Bowman J.P."/>
        </authorList>
    </citation>
    <scope>NUCLEOTIDE SEQUENCE [LARGE SCALE GENOMIC DNA]</scope>
    <source>
        <strain evidence="2 3">IC158</strain>
    </source>
</reference>
<proteinExistence type="predicted"/>
<name>A0A4Q0XGN4_9FLAO</name>
<evidence type="ECO:0000256" key="1">
    <source>
        <dbReference type="SAM" id="Phobius"/>
    </source>
</evidence>
<dbReference type="Proteomes" id="UP000289792">
    <property type="component" value="Unassembled WGS sequence"/>
</dbReference>
<dbReference type="AlphaFoldDB" id="A0A4Q0XGN4"/>
<keyword evidence="1" id="KW-0472">Membrane</keyword>
<dbReference type="RefSeq" id="WP_129016634.1">
    <property type="nucleotide sequence ID" value="NZ_SDDZ01000003.1"/>
</dbReference>
<sequence length="260" mass="29441">MTASEFQSKVANAKDLDFGTIFSQSIELFKKSWLQGFLMQLFVFILILPFMIILYVPFVLMVMNQAESGSMDPNAMDGLFAGFSMIYMLLFLVGVLVIAAIQMALNAAFYRILRSLDEGREVKTSDLFYFMKGQYFGKIVLLMLVVVLIAIPAALFFYLPLIYVMVPLSFFSIIFAFNPEWSIGDIVSSGFRLGNKKWLLTFGLFVISYAAIMVLSFVTCGLGGLFLAPFMFHPIYFIYKGAIGFDDLSELDRIGEREFF</sequence>
<comment type="caution">
    <text evidence="2">The sequence shown here is derived from an EMBL/GenBank/DDBJ whole genome shotgun (WGS) entry which is preliminary data.</text>
</comment>
<feature type="transmembrane region" description="Helical" evidence="1">
    <location>
        <begin position="80"/>
        <end position="105"/>
    </location>
</feature>
<feature type="transmembrane region" description="Helical" evidence="1">
    <location>
        <begin position="161"/>
        <end position="177"/>
    </location>
</feature>
<dbReference type="EMBL" id="SDDZ01000003">
    <property type="protein sequence ID" value="RXJ50515.1"/>
    <property type="molecule type" value="Genomic_DNA"/>
</dbReference>
<gene>
    <name evidence="2" type="ORF">ESZ48_07045</name>
</gene>
<accession>A0A4Q0XGN4</accession>
<evidence type="ECO:0008006" key="4">
    <source>
        <dbReference type="Google" id="ProtNLM"/>
    </source>
</evidence>
<protein>
    <recommendedName>
        <fullName evidence="4">Glycerophosphoryl diester phosphodiesterase membrane domain-containing protein</fullName>
    </recommendedName>
</protein>
<feature type="transmembrane region" description="Helical" evidence="1">
    <location>
        <begin position="37"/>
        <end position="60"/>
    </location>
</feature>
<feature type="transmembrane region" description="Helical" evidence="1">
    <location>
        <begin position="198"/>
        <end position="227"/>
    </location>
</feature>
<feature type="transmembrane region" description="Helical" evidence="1">
    <location>
        <begin position="135"/>
        <end position="155"/>
    </location>
</feature>
<evidence type="ECO:0000313" key="3">
    <source>
        <dbReference type="Proteomes" id="UP000289792"/>
    </source>
</evidence>